<reference evidence="4 5" key="1">
    <citation type="submission" date="2019-07" db="EMBL/GenBank/DDBJ databases">
        <title>Draft genome for Aliikangiella sp. M105.</title>
        <authorList>
            <person name="Wang G."/>
        </authorList>
    </citation>
    <scope>NUCLEOTIDE SEQUENCE [LARGE SCALE GENOMIC DNA]</scope>
    <source>
        <strain evidence="4 5">M105</strain>
    </source>
</reference>
<evidence type="ECO:0000313" key="5">
    <source>
        <dbReference type="Proteomes" id="UP000315439"/>
    </source>
</evidence>
<dbReference type="InterPro" id="IPR050595">
    <property type="entry name" value="Bact_response_regulator"/>
</dbReference>
<proteinExistence type="predicted"/>
<dbReference type="SMART" id="SM00448">
    <property type="entry name" value="REC"/>
    <property type="match status" value="1"/>
</dbReference>
<dbReference type="InterPro" id="IPR001789">
    <property type="entry name" value="Sig_transdc_resp-reg_receiver"/>
</dbReference>
<dbReference type="Proteomes" id="UP000315439">
    <property type="component" value="Unassembled WGS sequence"/>
</dbReference>
<organism evidence="4 5">
    <name type="scientific">Aliikangiella coralliicola</name>
    <dbReference type="NCBI Taxonomy" id="2592383"/>
    <lineage>
        <taxon>Bacteria</taxon>
        <taxon>Pseudomonadati</taxon>
        <taxon>Pseudomonadota</taxon>
        <taxon>Gammaproteobacteria</taxon>
        <taxon>Oceanospirillales</taxon>
        <taxon>Pleioneaceae</taxon>
        <taxon>Aliikangiella</taxon>
    </lineage>
</organism>
<comment type="caution">
    <text evidence="4">The sequence shown here is derived from an EMBL/GenBank/DDBJ whole genome shotgun (WGS) entry which is preliminary data.</text>
</comment>
<gene>
    <name evidence="4" type="ORF">FLL46_05975</name>
</gene>
<dbReference type="GO" id="GO:0000160">
    <property type="term" value="P:phosphorelay signal transduction system"/>
    <property type="evidence" value="ECO:0007669"/>
    <property type="project" value="InterPro"/>
</dbReference>
<keyword evidence="5" id="KW-1185">Reference proteome</keyword>
<dbReference type="InterPro" id="IPR011006">
    <property type="entry name" value="CheY-like_superfamily"/>
</dbReference>
<evidence type="ECO:0000256" key="1">
    <source>
        <dbReference type="ARBA" id="ARBA00022553"/>
    </source>
</evidence>
<evidence type="ECO:0000256" key="2">
    <source>
        <dbReference type="PROSITE-ProRule" id="PRU00169"/>
    </source>
</evidence>
<feature type="domain" description="Response regulatory" evidence="3">
    <location>
        <begin position="3"/>
        <end position="119"/>
    </location>
</feature>
<feature type="modified residue" description="4-aspartylphosphate" evidence="2">
    <location>
        <position position="52"/>
    </location>
</feature>
<dbReference type="SUPFAM" id="SSF52172">
    <property type="entry name" value="CheY-like"/>
    <property type="match status" value="1"/>
</dbReference>
<evidence type="ECO:0000259" key="3">
    <source>
        <dbReference type="PROSITE" id="PS50110"/>
    </source>
</evidence>
<keyword evidence="1 2" id="KW-0597">Phosphoprotein</keyword>
<dbReference type="OrthoDB" id="9800897at2"/>
<dbReference type="Pfam" id="PF00072">
    <property type="entry name" value="Response_reg"/>
    <property type="match status" value="1"/>
</dbReference>
<dbReference type="RefSeq" id="WP_142892559.1">
    <property type="nucleotide sequence ID" value="NZ_ML660161.1"/>
</dbReference>
<accession>A0A545UHX3</accession>
<protein>
    <submittedName>
        <fullName evidence="4">Response regulator</fullName>
    </submittedName>
</protein>
<sequence>MGKILIVDDSKTERENLYQIVSDAGYQVDVATCGQDAVEQIRRNKPSLVFLDVVMDDLDGFKVCRTIKAEDAIKDTPVVFVTSKKEKADKRWGEMLGAKGYITKPYSVDQIVDSLKNYA</sequence>
<name>A0A545UHX3_9GAMM</name>
<dbReference type="EMBL" id="VIKS01000003">
    <property type="protein sequence ID" value="TQV89074.1"/>
    <property type="molecule type" value="Genomic_DNA"/>
</dbReference>
<evidence type="ECO:0000313" key="4">
    <source>
        <dbReference type="EMBL" id="TQV89074.1"/>
    </source>
</evidence>
<dbReference type="PROSITE" id="PS50110">
    <property type="entry name" value="RESPONSE_REGULATORY"/>
    <property type="match status" value="1"/>
</dbReference>
<dbReference type="AlphaFoldDB" id="A0A545UHX3"/>
<dbReference type="PANTHER" id="PTHR44591:SF3">
    <property type="entry name" value="RESPONSE REGULATORY DOMAIN-CONTAINING PROTEIN"/>
    <property type="match status" value="1"/>
</dbReference>
<dbReference type="Gene3D" id="3.40.50.2300">
    <property type="match status" value="1"/>
</dbReference>
<dbReference type="PANTHER" id="PTHR44591">
    <property type="entry name" value="STRESS RESPONSE REGULATOR PROTEIN 1"/>
    <property type="match status" value="1"/>
</dbReference>